<proteinExistence type="predicted"/>
<dbReference type="InterPro" id="IPR050266">
    <property type="entry name" value="AB_hydrolase_sf"/>
</dbReference>
<dbReference type="KEGG" id="cip:FZC35_00330"/>
<dbReference type="Proteomes" id="UP000325155">
    <property type="component" value="Chromosome"/>
</dbReference>
<evidence type="ECO:0008006" key="3">
    <source>
        <dbReference type="Google" id="ProtNLM"/>
    </source>
</evidence>
<gene>
    <name evidence="1" type="ORF">FZC35_00330</name>
</gene>
<dbReference type="PANTHER" id="PTHR43798">
    <property type="entry name" value="MONOACYLGLYCEROL LIPASE"/>
    <property type="match status" value="1"/>
</dbReference>
<accession>A0A5C0UCT7</accession>
<sequence length="272" mass="31512">MRKLLKKLYRKIDGNRFVNFDVFCNNIQSKFSIVFAHNILNNHQDMQFLIDKFSDTHNVIAIDFSGHAGSDNLNEYNYDSYLSDCLSVINQANSKYIIWIGQGIGGIIGAKLASHIANPIVGLVAFDCDQFSNNNVSSNDVEYEYNNLIEAKEAIYSKYSDIDRNILDKFSLNKYKVMNEMFVNNYHIGIIAQLDNFFNCDLVKIFNDVRSRALLIGKKDLIDKVNDMDVCKEEHEIKLLHKEEHINLIHGWVTDIMNDPHMFLNQFKKYMS</sequence>
<evidence type="ECO:0000313" key="2">
    <source>
        <dbReference type="Proteomes" id="UP000325155"/>
    </source>
</evidence>
<dbReference type="InterPro" id="IPR029058">
    <property type="entry name" value="AB_hydrolase_fold"/>
</dbReference>
<dbReference type="Gene3D" id="3.40.50.1820">
    <property type="entry name" value="alpha/beta hydrolase"/>
    <property type="match status" value="1"/>
</dbReference>
<dbReference type="AlphaFoldDB" id="A0A5C0UCT7"/>
<dbReference type="SUPFAM" id="SSF53474">
    <property type="entry name" value="alpha/beta-Hydrolases"/>
    <property type="match status" value="1"/>
</dbReference>
<dbReference type="RefSeq" id="WP_148980683.1">
    <property type="nucleotide sequence ID" value="NZ_CP043315.1"/>
</dbReference>
<dbReference type="EMBL" id="CP043315">
    <property type="protein sequence ID" value="QEK37836.1"/>
    <property type="molecule type" value="Genomic_DNA"/>
</dbReference>
<organism evidence="1 2">
    <name type="scientific">Candidatus Cytomitobacter indipagum</name>
    <dbReference type="NCBI Taxonomy" id="2601575"/>
    <lineage>
        <taxon>Bacteria</taxon>
        <taxon>Pseudomonadati</taxon>
        <taxon>Pseudomonadota</taxon>
        <taxon>Alphaproteobacteria</taxon>
        <taxon>Holosporales</taxon>
        <taxon>Holosporaceae</taxon>
        <taxon>Candidatus Cytomitobacter</taxon>
    </lineage>
</organism>
<protein>
    <recommendedName>
        <fullName evidence="3">Alpha/beta hydrolase</fullName>
    </recommendedName>
</protein>
<keyword evidence="2" id="KW-1185">Reference proteome</keyword>
<name>A0A5C0UCT7_9PROT</name>
<dbReference type="OrthoDB" id="9808398at2"/>
<reference evidence="1 2" key="1">
    <citation type="submission" date="2019-08" db="EMBL/GenBank/DDBJ databases">
        <title>Highly reduced genomes of protist endosymbionts show evolutionary convergence.</title>
        <authorList>
            <person name="George E."/>
            <person name="Husnik F."/>
            <person name="Tashyreva D."/>
            <person name="Prokopchuk G."/>
            <person name="Horak A."/>
            <person name="Kwong W.K."/>
            <person name="Lukes J."/>
            <person name="Keeling P.J."/>
        </authorList>
    </citation>
    <scope>NUCLEOTIDE SEQUENCE [LARGE SCALE GENOMIC DNA]</scope>
    <source>
        <strain evidence="1">1605</strain>
    </source>
</reference>
<evidence type="ECO:0000313" key="1">
    <source>
        <dbReference type="EMBL" id="QEK37836.1"/>
    </source>
</evidence>